<comment type="caution">
    <text evidence="1">The sequence shown here is derived from an EMBL/GenBank/DDBJ whole genome shotgun (WGS) entry which is preliminary data.</text>
</comment>
<gene>
    <name evidence="1" type="ORF">C7K25_12690</name>
</gene>
<proteinExistence type="predicted"/>
<reference evidence="1" key="2">
    <citation type="journal article" date="2022" name="Sci. Rep.">
        <title>In silico prediction of the enzymes involved in the degradation of the herbicide molinate by Gulosibacter molinativorax ON4T.</title>
        <authorList>
            <person name="Lopes A.R."/>
            <person name="Bunin E."/>
            <person name="Viana A.T."/>
            <person name="Froufe H."/>
            <person name="Munoz-Merida A."/>
            <person name="Pinho D."/>
            <person name="Figueiredo J."/>
            <person name="Barroso C."/>
            <person name="Vaz-Moreira I."/>
            <person name="Bellanger X."/>
            <person name="Egas C."/>
            <person name="Nunes O.C."/>
        </authorList>
    </citation>
    <scope>NUCLEOTIDE SEQUENCE</scope>
    <source>
        <strain evidence="1">ON4</strain>
    </source>
</reference>
<evidence type="ECO:0000313" key="1">
    <source>
        <dbReference type="EMBL" id="MDJ1372217.1"/>
    </source>
</evidence>
<organism evidence="1 2">
    <name type="scientific">Gulosibacter molinativorax</name>
    <dbReference type="NCBI Taxonomy" id="256821"/>
    <lineage>
        <taxon>Bacteria</taxon>
        <taxon>Bacillati</taxon>
        <taxon>Actinomycetota</taxon>
        <taxon>Actinomycetes</taxon>
        <taxon>Micrococcales</taxon>
        <taxon>Microbacteriaceae</taxon>
        <taxon>Gulosibacter</taxon>
    </lineage>
</organism>
<evidence type="ECO:0000313" key="2">
    <source>
        <dbReference type="Proteomes" id="UP001170379"/>
    </source>
</evidence>
<name>A0ABT7CAJ0_9MICO</name>
<protein>
    <submittedName>
        <fullName evidence="1">Uncharacterized protein</fullName>
    </submittedName>
</protein>
<sequence length="72" mass="8430">MFYTTRTEAIESIIEALGEFADEHDIDAIADEVIEYDDAYDAEKNVYHLDRQGFYIKPDTEEFWAIVQKHAL</sequence>
<keyword evidence="2" id="KW-1185">Reference proteome</keyword>
<dbReference type="RefSeq" id="WP_026937371.1">
    <property type="nucleotide sequence ID" value="NZ_CP028426.1"/>
</dbReference>
<dbReference type="EMBL" id="PXVD01000021">
    <property type="protein sequence ID" value="MDJ1372217.1"/>
    <property type="molecule type" value="Genomic_DNA"/>
</dbReference>
<reference evidence="1" key="1">
    <citation type="submission" date="2018-03" db="EMBL/GenBank/DDBJ databases">
        <authorList>
            <person name="Nunes O.C."/>
            <person name="Lopes A.R."/>
            <person name="Froufe H."/>
            <person name="Munoz-Merida A."/>
            <person name="Barroso C."/>
            <person name="Egas C."/>
        </authorList>
    </citation>
    <scope>NUCLEOTIDE SEQUENCE</scope>
    <source>
        <strain evidence="1">ON4</strain>
    </source>
</reference>
<accession>A0ABT7CAJ0</accession>
<dbReference type="Proteomes" id="UP001170379">
    <property type="component" value="Unassembled WGS sequence"/>
</dbReference>